<dbReference type="GO" id="GO:0044826">
    <property type="term" value="P:viral genome integration into host DNA"/>
    <property type="evidence" value="ECO:0007669"/>
    <property type="project" value="UniProtKB-KW"/>
</dbReference>
<keyword evidence="8" id="KW-1160">Virus entry into host cell</keyword>
<name>A0A8S5UT93_9CAUD</name>
<keyword evidence="3" id="KW-0808">Transferase</keyword>
<evidence type="ECO:0000256" key="7">
    <source>
        <dbReference type="ARBA" id="ARBA00023195"/>
    </source>
</evidence>
<comment type="function">
    <text evidence="9">Integrase is necessary for integration of the phage into the host genome by site-specific recombination. In conjunction with excisionase, integrase is also necessary for excision of the prophage from the host genome.</text>
</comment>
<dbReference type="InterPro" id="IPR002104">
    <property type="entry name" value="Integrase_catalytic"/>
</dbReference>
<dbReference type="EMBL" id="BK016135">
    <property type="protein sequence ID" value="DAF97626.1"/>
    <property type="molecule type" value="Genomic_DNA"/>
</dbReference>
<evidence type="ECO:0000256" key="9">
    <source>
        <dbReference type="ARBA" id="ARBA00049605"/>
    </source>
</evidence>
<evidence type="ECO:0000256" key="1">
    <source>
        <dbReference type="ARBA" id="ARBA00008857"/>
    </source>
</evidence>
<dbReference type="PANTHER" id="PTHR30629">
    <property type="entry name" value="PROPHAGE INTEGRASE"/>
    <property type="match status" value="1"/>
</dbReference>
<keyword evidence="7" id="KW-1179">Viral genome integration</keyword>
<evidence type="ECO:0000256" key="4">
    <source>
        <dbReference type="ARBA" id="ARBA00022908"/>
    </source>
</evidence>
<dbReference type="Gene3D" id="1.10.150.130">
    <property type="match status" value="1"/>
</dbReference>
<dbReference type="GO" id="GO:0003677">
    <property type="term" value="F:DNA binding"/>
    <property type="evidence" value="ECO:0007669"/>
    <property type="project" value="UniProtKB-UniRule"/>
</dbReference>
<evidence type="ECO:0000256" key="6">
    <source>
        <dbReference type="ARBA" id="ARBA00023172"/>
    </source>
</evidence>
<dbReference type="GO" id="GO:0015074">
    <property type="term" value="P:DNA integration"/>
    <property type="evidence" value="ECO:0007669"/>
    <property type="project" value="UniProtKB-KW"/>
</dbReference>
<evidence type="ECO:0000256" key="2">
    <source>
        <dbReference type="ARBA" id="ARBA00016082"/>
    </source>
</evidence>
<dbReference type="InterPro" id="IPR011010">
    <property type="entry name" value="DNA_brk_join_enz"/>
</dbReference>
<dbReference type="InterPro" id="IPR013762">
    <property type="entry name" value="Integrase-like_cat_sf"/>
</dbReference>
<dbReference type="GO" id="GO:0046718">
    <property type="term" value="P:symbiont entry into host cell"/>
    <property type="evidence" value="ECO:0007669"/>
    <property type="project" value="UniProtKB-KW"/>
</dbReference>
<feature type="domain" description="Tyr recombinase" evidence="11">
    <location>
        <begin position="181"/>
        <end position="357"/>
    </location>
</feature>
<accession>A0A8S5UT93</accession>
<reference evidence="13" key="1">
    <citation type="journal article" date="2021" name="Proc. Natl. Acad. Sci. U.S.A.">
        <title>A Catalog of Tens of Thousands of Viruses from Human Metagenomes Reveals Hidden Associations with Chronic Diseases.</title>
        <authorList>
            <person name="Tisza M.J."/>
            <person name="Buck C.B."/>
        </authorList>
    </citation>
    <scope>NUCLEOTIDE SEQUENCE</scope>
    <source>
        <strain evidence="13">Ct4fm14</strain>
    </source>
</reference>
<evidence type="ECO:0000256" key="10">
    <source>
        <dbReference type="PROSITE-ProRule" id="PRU01248"/>
    </source>
</evidence>
<evidence type="ECO:0000313" key="13">
    <source>
        <dbReference type="EMBL" id="DAF97626.1"/>
    </source>
</evidence>
<sequence>MDLCVKCRAELPPGALYCPACGKKQAPEKRKALKRANGTGTVYRLQGRRQRPWVAAKNRVVIGYYAKKTEALEALERLSGVDISERYNMTFSQVFDAWKQEHYQEIGPHGIDSYEQAYKVFAPLYGRKFRELRTADFQAALDAHMGKSRSTVAKYKQLISQMSAWAMREELVTTNFASFAKLPERRKAEKEVFSASDIAKLQADDSEAARIALMLIYTGMRIGELFSLPRSAYYGTYVIGGEKTEAGRNRIIPIWPEGREHFAYFAYFSPPSGLLLSSYSGQKVAANYRKRDYYPLLDRLGIARKTPHATRHTYASMAVTAGIRPELLQKMLGHADYSTTANIYQHFDPQELVRAVENR</sequence>
<organism evidence="13">
    <name type="scientific">Siphoviridae sp. ct4fm14</name>
    <dbReference type="NCBI Taxonomy" id="2825331"/>
    <lineage>
        <taxon>Viruses</taxon>
        <taxon>Duplodnaviria</taxon>
        <taxon>Heunggongvirae</taxon>
        <taxon>Uroviricota</taxon>
        <taxon>Caudoviricetes</taxon>
    </lineage>
</organism>
<evidence type="ECO:0000256" key="8">
    <source>
        <dbReference type="ARBA" id="ARBA00023296"/>
    </source>
</evidence>
<dbReference type="InterPro" id="IPR050808">
    <property type="entry name" value="Phage_Integrase"/>
</dbReference>
<protein>
    <recommendedName>
        <fullName evidence="2">Integrase</fullName>
    </recommendedName>
</protein>
<dbReference type="SUPFAM" id="SSF56349">
    <property type="entry name" value="DNA breaking-rejoining enzymes"/>
    <property type="match status" value="1"/>
</dbReference>
<dbReference type="GO" id="GO:0016740">
    <property type="term" value="F:transferase activity"/>
    <property type="evidence" value="ECO:0007669"/>
    <property type="project" value="UniProtKB-KW"/>
</dbReference>
<dbReference type="Pfam" id="PF00589">
    <property type="entry name" value="Phage_integrase"/>
    <property type="match status" value="1"/>
</dbReference>
<dbReference type="PANTHER" id="PTHR30629:SF2">
    <property type="entry name" value="PROPHAGE INTEGRASE INTS-RELATED"/>
    <property type="match status" value="1"/>
</dbReference>
<keyword evidence="4" id="KW-0229">DNA integration</keyword>
<dbReference type="PROSITE" id="PS51900">
    <property type="entry name" value="CB"/>
    <property type="match status" value="1"/>
</dbReference>
<evidence type="ECO:0000259" key="12">
    <source>
        <dbReference type="PROSITE" id="PS51900"/>
    </source>
</evidence>
<evidence type="ECO:0000256" key="3">
    <source>
        <dbReference type="ARBA" id="ARBA00022679"/>
    </source>
</evidence>
<evidence type="ECO:0000256" key="5">
    <source>
        <dbReference type="ARBA" id="ARBA00023125"/>
    </source>
</evidence>
<feature type="domain" description="Core-binding (CB)" evidence="12">
    <location>
        <begin position="89"/>
        <end position="167"/>
    </location>
</feature>
<dbReference type="GO" id="GO:0006310">
    <property type="term" value="P:DNA recombination"/>
    <property type="evidence" value="ECO:0007669"/>
    <property type="project" value="UniProtKB-KW"/>
</dbReference>
<proteinExistence type="inferred from homology"/>
<dbReference type="InterPro" id="IPR010998">
    <property type="entry name" value="Integrase_recombinase_N"/>
</dbReference>
<dbReference type="Gene3D" id="1.10.443.10">
    <property type="entry name" value="Intergrase catalytic core"/>
    <property type="match status" value="1"/>
</dbReference>
<comment type="similarity">
    <text evidence="1">Belongs to the 'phage' integrase family.</text>
</comment>
<dbReference type="InterPro" id="IPR044068">
    <property type="entry name" value="CB"/>
</dbReference>
<dbReference type="PROSITE" id="PS51898">
    <property type="entry name" value="TYR_RECOMBINASE"/>
    <property type="match status" value="1"/>
</dbReference>
<keyword evidence="5 10" id="KW-0238">DNA-binding</keyword>
<keyword evidence="6" id="KW-0233">DNA recombination</keyword>
<evidence type="ECO:0000259" key="11">
    <source>
        <dbReference type="PROSITE" id="PS51898"/>
    </source>
</evidence>
<dbReference type="GO" id="GO:0075713">
    <property type="term" value="P:establishment of integrated proviral latency"/>
    <property type="evidence" value="ECO:0007669"/>
    <property type="project" value="UniProtKB-KW"/>
</dbReference>